<evidence type="ECO:0000256" key="1">
    <source>
        <dbReference type="ARBA" id="ARBA00010652"/>
    </source>
</evidence>
<evidence type="ECO:0000259" key="3">
    <source>
        <dbReference type="Pfam" id="PF12484"/>
    </source>
</evidence>
<keyword evidence="5" id="KW-1185">Reference proteome</keyword>
<feature type="domain" description="PPE family C-terminal" evidence="3">
    <location>
        <begin position="324"/>
        <end position="411"/>
    </location>
</feature>
<gene>
    <name evidence="4" type="ORF">C5U48_15405</name>
</gene>
<feature type="domain" description="PPE" evidence="2">
    <location>
        <begin position="2"/>
        <end position="164"/>
    </location>
</feature>
<dbReference type="Pfam" id="PF12484">
    <property type="entry name" value="PPE-SVP"/>
    <property type="match status" value="1"/>
</dbReference>
<dbReference type="InterPro" id="IPR022171">
    <property type="entry name" value="PPE_C"/>
</dbReference>
<organism evidence="4 5">
    <name type="scientific">Mycolicibacter virginiensis</name>
    <dbReference type="NCBI Taxonomy" id="1795032"/>
    <lineage>
        <taxon>Bacteria</taxon>
        <taxon>Bacillati</taxon>
        <taxon>Actinomycetota</taxon>
        <taxon>Actinomycetes</taxon>
        <taxon>Mycobacteriales</taxon>
        <taxon>Mycobacteriaceae</taxon>
        <taxon>Mycolicibacter</taxon>
    </lineage>
</organism>
<comment type="similarity">
    <text evidence="1">Belongs to the mycobacterial PPE family.</text>
</comment>
<dbReference type="EMBL" id="PUEV01000077">
    <property type="protein sequence ID" value="PQM51366.1"/>
    <property type="molecule type" value="Genomic_DNA"/>
</dbReference>
<sequence length="415" mass="40911">MDFGTLPPEINSALMYSGAGSAPLWAAARAWETLGAEIYTTAASYSTVLADLSADWHGPAAAAMAKAFEPHLEWLNRAAAQAEQVAAQAGAAAAAHDAAFAATVPPAVVEANRATLMSLMATNVLGQNTPAIAATEAAYGEMWVQDATTMYGYAGQSAAASQLTPFTAPAPTVNPAGVAAQEAAVALAAGTATATDADTLASMISTLPGQLGSLAGPAASNLIEDLLNPITWDGSTITFNGMLGDLMRGLTGSPTLSASSPFDMFIRMVSPMRLFTTAFKDMDGLSHSLVPATKAVEKVAEGAAKAAEGAAKSVGAGVAGAAAGTIGHASLVGPLSVPPTWAAALPAAAVHSAPVQLASYASSAGVAAGEAGHSALGGVPMAGAGGAGGRGGFGAFGTPRYGFRPMMVGRPPAGG</sequence>
<protein>
    <submittedName>
        <fullName evidence="4">PPE family protein</fullName>
    </submittedName>
</protein>
<dbReference type="Gene3D" id="1.20.1260.20">
    <property type="entry name" value="PPE superfamily"/>
    <property type="match status" value="1"/>
</dbReference>
<dbReference type="InterPro" id="IPR000030">
    <property type="entry name" value="PPE_dom"/>
</dbReference>
<accession>A0A9X7ILA7</accession>
<dbReference type="InterPro" id="IPR038332">
    <property type="entry name" value="PPE_sf"/>
</dbReference>
<dbReference type="GO" id="GO:0052572">
    <property type="term" value="P:response to host immune response"/>
    <property type="evidence" value="ECO:0007669"/>
    <property type="project" value="TreeGrafter"/>
</dbReference>
<dbReference type="PANTHER" id="PTHR46766">
    <property type="entry name" value="GLUTAMINE-RICH PROTEIN 2"/>
    <property type="match status" value="1"/>
</dbReference>
<comment type="caution">
    <text evidence="4">The sequence shown here is derived from an EMBL/GenBank/DDBJ whole genome shotgun (WGS) entry which is preliminary data.</text>
</comment>
<dbReference type="SUPFAM" id="SSF140459">
    <property type="entry name" value="PE/PPE dimer-like"/>
    <property type="match status" value="1"/>
</dbReference>
<dbReference type="AlphaFoldDB" id="A0A9X7ILA7"/>
<dbReference type="FunFam" id="1.20.1260.20:FF:000001">
    <property type="entry name" value="PPE family protein PPE41"/>
    <property type="match status" value="1"/>
</dbReference>
<dbReference type="RefSeq" id="WP_046284937.1">
    <property type="nucleotide sequence ID" value="NZ_CP092430.2"/>
</dbReference>
<dbReference type="Proteomes" id="UP000237911">
    <property type="component" value="Unassembled WGS sequence"/>
</dbReference>
<dbReference type="PANTHER" id="PTHR46766:SF1">
    <property type="entry name" value="GLUTAMINE-RICH PROTEIN 2"/>
    <property type="match status" value="1"/>
</dbReference>
<name>A0A9X7ILA7_9MYCO</name>
<evidence type="ECO:0000259" key="2">
    <source>
        <dbReference type="Pfam" id="PF00823"/>
    </source>
</evidence>
<dbReference type="Pfam" id="PF00823">
    <property type="entry name" value="PPE"/>
    <property type="match status" value="1"/>
</dbReference>
<evidence type="ECO:0000313" key="4">
    <source>
        <dbReference type="EMBL" id="PQM51366.1"/>
    </source>
</evidence>
<reference evidence="4 5" key="1">
    <citation type="submission" date="2018-02" db="EMBL/GenBank/DDBJ databases">
        <title>Draft genome sequence of Mycobacterium virginiense isolated from mud of a swine farm in Japan.</title>
        <authorList>
            <person name="Ohya K."/>
        </authorList>
    </citation>
    <scope>NUCLEOTIDE SEQUENCE [LARGE SCALE GENOMIC DNA]</scope>
    <source>
        <strain evidence="4 5">GF75</strain>
    </source>
</reference>
<proteinExistence type="inferred from homology"/>
<evidence type="ECO:0000313" key="5">
    <source>
        <dbReference type="Proteomes" id="UP000237911"/>
    </source>
</evidence>